<dbReference type="InterPro" id="IPR003390">
    <property type="entry name" value="DNA_integrity_scan_DisA_N"/>
</dbReference>
<evidence type="ECO:0000256" key="1">
    <source>
        <dbReference type="ARBA" id="ARBA00000877"/>
    </source>
</evidence>
<dbReference type="eggNOG" id="COG1624">
    <property type="taxonomic scope" value="Bacteria"/>
</dbReference>
<dbReference type="HAMAP" id="MF_01499">
    <property type="entry name" value="DacA"/>
    <property type="match status" value="1"/>
</dbReference>
<keyword evidence="5 10" id="KW-0548">Nucleotidyltransferase</keyword>
<dbReference type="STRING" id="479434.Sthe_1601"/>
<dbReference type="PANTHER" id="PTHR34185">
    <property type="entry name" value="DIADENYLATE CYCLASE"/>
    <property type="match status" value="1"/>
</dbReference>
<evidence type="ECO:0000259" key="12">
    <source>
        <dbReference type="PROSITE" id="PS51794"/>
    </source>
</evidence>
<evidence type="ECO:0000256" key="9">
    <source>
        <dbReference type="ARBA" id="ARBA00023136"/>
    </source>
</evidence>
<comment type="similarity">
    <text evidence="10">Belongs to the adenylate cyclase family. DacA/CdaA subfamily.</text>
</comment>
<dbReference type="InterPro" id="IPR034701">
    <property type="entry name" value="CdaA"/>
</dbReference>
<dbReference type="FunFam" id="3.40.1700.10:FF:000002">
    <property type="entry name" value="Diadenylate cyclase"/>
    <property type="match status" value="1"/>
</dbReference>
<dbReference type="Pfam" id="PF02457">
    <property type="entry name" value="DAC"/>
    <property type="match status" value="1"/>
</dbReference>
<evidence type="ECO:0000313" key="14">
    <source>
        <dbReference type="Proteomes" id="UP000002027"/>
    </source>
</evidence>
<evidence type="ECO:0000256" key="5">
    <source>
        <dbReference type="ARBA" id="ARBA00022695"/>
    </source>
</evidence>
<comment type="function">
    <text evidence="10">Catalyzes the condensation of 2 ATP molecules into cyclic di-AMP (c-di-AMP), a second messenger used to regulate differing processes in different bacteria.</text>
</comment>
<dbReference type="Gene3D" id="3.40.1700.10">
    <property type="entry name" value="DNA integrity scanning protein, DisA, N-terminal domain"/>
    <property type="match status" value="1"/>
</dbReference>
<keyword evidence="8 10" id="KW-1133">Transmembrane helix</keyword>
<feature type="transmembrane region" description="Helical" evidence="10">
    <location>
        <begin position="45"/>
        <end position="68"/>
    </location>
</feature>
<dbReference type="HOGENOM" id="CLU_038561_0_1_0"/>
<reference evidence="13 14" key="2">
    <citation type="journal article" date="2010" name="Stand. Genomic Sci.">
        <title>Complete genome sequence of Desulfohalobium retbaense type strain (HR(100)).</title>
        <authorList>
            <person name="Spring S."/>
            <person name="Nolan M."/>
            <person name="Lapidus A."/>
            <person name="Glavina Del Rio T."/>
            <person name="Copeland A."/>
            <person name="Tice H."/>
            <person name="Cheng J.F."/>
            <person name="Lucas S."/>
            <person name="Land M."/>
            <person name="Chen F."/>
            <person name="Bruce D."/>
            <person name="Goodwin L."/>
            <person name="Pitluck S."/>
            <person name="Ivanova N."/>
            <person name="Mavromatis K."/>
            <person name="Mikhailova N."/>
            <person name="Pati A."/>
            <person name="Chen A."/>
            <person name="Palaniappan K."/>
            <person name="Hauser L."/>
            <person name="Chang Y.J."/>
            <person name="Jeffries C.D."/>
            <person name="Munk C."/>
            <person name="Kiss H."/>
            <person name="Chain P."/>
            <person name="Han C."/>
            <person name="Brettin T."/>
            <person name="Detter J.C."/>
            <person name="Schuler E."/>
            <person name="Goker M."/>
            <person name="Rohde M."/>
            <person name="Bristow J."/>
            <person name="Eisen J.A."/>
            <person name="Markowitz V."/>
            <person name="Hugenholtz P."/>
            <person name="Kyrpides N.C."/>
            <person name="Klenk H.P."/>
        </authorList>
    </citation>
    <scope>NUCLEOTIDE SEQUENCE [LARGE SCALE GENOMIC DNA]</scope>
    <source>
        <strain evidence="14">ATCC 49802 / DSM 20745 / S 6022</strain>
    </source>
</reference>
<dbReference type="SUPFAM" id="SSF143597">
    <property type="entry name" value="YojJ-like"/>
    <property type="match status" value="1"/>
</dbReference>
<dbReference type="InParanoid" id="D1C468"/>
<keyword evidence="2 10" id="KW-1003">Cell membrane</keyword>
<dbReference type="EMBL" id="CP001823">
    <property type="protein sequence ID" value="ACZ39035.1"/>
    <property type="molecule type" value="Genomic_DNA"/>
</dbReference>
<evidence type="ECO:0000256" key="8">
    <source>
        <dbReference type="ARBA" id="ARBA00022989"/>
    </source>
</evidence>
<dbReference type="KEGG" id="sti:Sthe_1601"/>
<reference evidence="14" key="1">
    <citation type="submission" date="2009-11" db="EMBL/GenBank/DDBJ databases">
        <title>The complete chromosome 1 of Sphaerobacter thermophilus DSM 20745.</title>
        <authorList>
            <person name="Lucas S."/>
            <person name="Copeland A."/>
            <person name="Lapidus A."/>
            <person name="Glavina del Rio T."/>
            <person name="Dalin E."/>
            <person name="Tice H."/>
            <person name="Bruce D."/>
            <person name="Goodwin L."/>
            <person name="Pitluck S."/>
            <person name="Kyrpides N."/>
            <person name="Mavromatis K."/>
            <person name="Ivanova N."/>
            <person name="Mikhailova N."/>
            <person name="LaButti K.M."/>
            <person name="Clum A."/>
            <person name="Sun H.I."/>
            <person name="Brettin T."/>
            <person name="Detter J.C."/>
            <person name="Han C."/>
            <person name="Larimer F."/>
            <person name="Land M."/>
            <person name="Hauser L."/>
            <person name="Markowitz V."/>
            <person name="Cheng J.F."/>
            <person name="Hugenholtz P."/>
            <person name="Woyke T."/>
            <person name="Wu D."/>
            <person name="Steenblock K."/>
            <person name="Schneider S."/>
            <person name="Pukall R."/>
            <person name="Goeker M."/>
            <person name="Klenk H.P."/>
            <person name="Eisen J.A."/>
        </authorList>
    </citation>
    <scope>NUCLEOTIDE SEQUENCE [LARGE SCALE GENOMIC DNA]</scope>
    <source>
        <strain evidence="14">ATCC 49802 / DSM 20745 / S 6022</strain>
    </source>
</reference>
<keyword evidence="14" id="KW-1185">Reference proteome</keyword>
<evidence type="ECO:0000256" key="11">
    <source>
        <dbReference type="SAM" id="MobiDB-lite"/>
    </source>
</evidence>
<gene>
    <name evidence="10" type="primary">dacA</name>
    <name evidence="13" type="ordered locus">Sthe_1601</name>
</gene>
<feature type="domain" description="DAC" evidence="12">
    <location>
        <begin position="84"/>
        <end position="246"/>
    </location>
</feature>
<sequence>MPELPWIFTRLDFRAIIDIFAVALIFFGVLWVAQGTRATQLIRGLLILIVVVVGVANIFNLTALKWLLDKALPALIISVPVVFQPELRRALEQLGHTGSWLRPPFTAAAETDLESTVEEISRAAVQLSRHRYGALIVIERETGLQDYVDRGVPLDATLTRQLLINIFYPNSPLHDGAVIVRNDRILAASCVLPLSDNVATGGQLGTRHRAAMGITEESDAIAVVVSEETGQIAVAHNGRLYRNLDPERLRKVLRTLLRLDRPERTIRRRVRLNGPPPPADGLGDNRERAPEDGARTATRAD</sequence>
<dbReference type="GO" id="GO:0005524">
    <property type="term" value="F:ATP binding"/>
    <property type="evidence" value="ECO:0007669"/>
    <property type="project" value="UniProtKB-UniRule"/>
</dbReference>
<comment type="catalytic activity">
    <reaction evidence="1 10">
        <text>2 ATP = 3',3'-c-di-AMP + 2 diphosphate</text>
        <dbReference type="Rhea" id="RHEA:35655"/>
        <dbReference type="ChEBI" id="CHEBI:30616"/>
        <dbReference type="ChEBI" id="CHEBI:33019"/>
        <dbReference type="ChEBI" id="CHEBI:71500"/>
        <dbReference type="EC" id="2.7.7.85"/>
    </reaction>
</comment>
<dbReference type="GO" id="GO:0004016">
    <property type="term" value="F:adenylate cyclase activity"/>
    <property type="evidence" value="ECO:0007669"/>
    <property type="project" value="UniProtKB-UniRule"/>
</dbReference>
<dbReference type="GO" id="GO:0006171">
    <property type="term" value="P:cAMP biosynthetic process"/>
    <property type="evidence" value="ECO:0007669"/>
    <property type="project" value="InterPro"/>
</dbReference>
<accession>D1C468</accession>
<dbReference type="EC" id="2.7.7.85" evidence="10"/>
<dbReference type="RefSeq" id="WP_012872082.1">
    <property type="nucleotide sequence ID" value="NC_013523.1"/>
</dbReference>
<dbReference type="PIRSF" id="PIRSF004793">
    <property type="entry name" value="UCP004793"/>
    <property type="match status" value="1"/>
</dbReference>
<dbReference type="InterPro" id="IPR014046">
    <property type="entry name" value="C-di-AMP_synthase"/>
</dbReference>
<keyword evidence="9 10" id="KW-0472">Membrane</keyword>
<proteinExistence type="inferred from homology"/>
<keyword evidence="3 10" id="KW-0808">Transferase</keyword>
<comment type="caution">
    <text evidence="10">Lacks conserved residue(s) required for the propagation of feature annotation.</text>
</comment>
<dbReference type="InterPro" id="IPR045585">
    <property type="entry name" value="CdaA_N"/>
</dbReference>
<dbReference type="AlphaFoldDB" id="D1C468"/>
<dbReference type="InterPro" id="IPR036888">
    <property type="entry name" value="DNA_integrity_DisA_N_sf"/>
</dbReference>
<evidence type="ECO:0000256" key="10">
    <source>
        <dbReference type="HAMAP-Rule" id="MF_01499"/>
    </source>
</evidence>
<keyword evidence="4 10" id="KW-0812">Transmembrane</keyword>
<evidence type="ECO:0000256" key="2">
    <source>
        <dbReference type="ARBA" id="ARBA00022475"/>
    </source>
</evidence>
<dbReference type="InterPro" id="IPR050338">
    <property type="entry name" value="DisA"/>
</dbReference>
<organism evidence="13 14">
    <name type="scientific">Sphaerobacter thermophilus (strain ATCC 49802 / DSM 20745 / KCCM 41009 / NCIMB 13125 / S 6022)</name>
    <dbReference type="NCBI Taxonomy" id="479434"/>
    <lineage>
        <taxon>Bacteria</taxon>
        <taxon>Pseudomonadati</taxon>
        <taxon>Thermomicrobiota</taxon>
        <taxon>Thermomicrobia</taxon>
        <taxon>Sphaerobacterales</taxon>
        <taxon>Sphaerobacterineae</taxon>
        <taxon>Sphaerobacteraceae</taxon>
        <taxon>Sphaerobacter</taxon>
    </lineage>
</organism>
<protein>
    <recommendedName>
        <fullName evidence="10">Diadenylate cyclase</fullName>
        <shortName evidence="10">DAC</shortName>
        <ecNumber evidence="10">2.7.7.85</ecNumber>
    </recommendedName>
    <alternativeName>
        <fullName evidence="10">Cyclic-di-AMP synthase</fullName>
        <shortName evidence="10">c-di-AMP synthase</shortName>
    </alternativeName>
</protein>
<keyword evidence="6 10" id="KW-0547">Nucleotide-binding</keyword>
<dbReference type="Pfam" id="PF19293">
    <property type="entry name" value="CdaA_N"/>
    <property type="match status" value="1"/>
</dbReference>
<evidence type="ECO:0000256" key="4">
    <source>
        <dbReference type="ARBA" id="ARBA00022692"/>
    </source>
</evidence>
<name>D1C468_SPHTD</name>
<feature type="region of interest" description="Disordered" evidence="11">
    <location>
        <begin position="270"/>
        <end position="301"/>
    </location>
</feature>
<dbReference type="FunCoup" id="D1C468">
    <property type="interactions" value="67"/>
</dbReference>
<feature type="compositionally biased region" description="Basic and acidic residues" evidence="11">
    <location>
        <begin position="283"/>
        <end position="301"/>
    </location>
</feature>
<evidence type="ECO:0000313" key="13">
    <source>
        <dbReference type="EMBL" id="ACZ39035.1"/>
    </source>
</evidence>
<dbReference type="OrthoDB" id="9807385at2"/>
<comment type="subunit">
    <text evidence="10">Probably a homodimer.</text>
</comment>
<evidence type="ECO:0000256" key="3">
    <source>
        <dbReference type="ARBA" id="ARBA00022679"/>
    </source>
</evidence>
<dbReference type="PROSITE" id="PS51794">
    <property type="entry name" value="DAC"/>
    <property type="match status" value="1"/>
</dbReference>
<feature type="transmembrane region" description="Helical" evidence="10">
    <location>
        <begin position="15"/>
        <end position="33"/>
    </location>
</feature>
<evidence type="ECO:0000256" key="7">
    <source>
        <dbReference type="ARBA" id="ARBA00022840"/>
    </source>
</evidence>
<dbReference type="NCBIfam" id="TIGR00159">
    <property type="entry name" value="diadenylate cyclase CdaA"/>
    <property type="match status" value="1"/>
</dbReference>
<dbReference type="Proteomes" id="UP000002027">
    <property type="component" value="Chromosome 1"/>
</dbReference>
<evidence type="ECO:0000256" key="6">
    <source>
        <dbReference type="ARBA" id="ARBA00022741"/>
    </source>
</evidence>
<dbReference type="PANTHER" id="PTHR34185:SF1">
    <property type="entry name" value="DIADENYLATE CYCLASE"/>
    <property type="match status" value="1"/>
</dbReference>
<keyword evidence="7 10" id="KW-0067">ATP-binding</keyword>
<dbReference type="GO" id="GO:0106408">
    <property type="term" value="F:diadenylate cyclase activity"/>
    <property type="evidence" value="ECO:0007669"/>
    <property type="project" value="UniProtKB-EC"/>
</dbReference>